<proteinExistence type="predicted"/>
<accession>A0AAN9V3S4</accession>
<comment type="caution">
    <text evidence="1">The sequence shown here is derived from an EMBL/GenBank/DDBJ whole genome shotgun (WGS) entry which is preliminary data.</text>
</comment>
<protein>
    <submittedName>
        <fullName evidence="1">Uncharacterized protein</fullName>
    </submittedName>
</protein>
<sequence length="107" mass="11305">MRGGGGCCANKDGRLASGLGYSPCSKLPGGAAGSVCSRRGRVRRAGPGALISPDLMAAAPIYTRLKTLRRVIRTGSRQRSRKWKAVFREECGVRGVGGVEERGSKRS</sequence>
<dbReference type="AlphaFoldDB" id="A0AAN9V3S4"/>
<organism evidence="1 2">
    <name type="scientific">Gryllus longicercus</name>
    <dbReference type="NCBI Taxonomy" id="2509291"/>
    <lineage>
        <taxon>Eukaryota</taxon>
        <taxon>Metazoa</taxon>
        <taxon>Ecdysozoa</taxon>
        <taxon>Arthropoda</taxon>
        <taxon>Hexapoda</taxon>
        <taxon>Insecta</taxon>
        <taxon>Pterygota</taxon>
        <taxon>Neoptera</taxon>
        <taxon>Polyneoptera</taxon>
        <taxon>Orthoptera</taxon>
        <taxon>Ensifera</taxon>
        <taxon>Gryllidea</taxon>
        <taxon>Grylloidea</taxon>
        <taxon>Gryllidae</taxon>
        <taxon>Gryllinae</taxon>
        <taxon>Gryllus</taxon>
    </lineage>
</organism>
<keyword evidence="2" id="KW-1185">Reference proteome</keyword>
<evidence type="ECO:0000313" key="1">
    <source>
        <dbReference type="EMBL" id="KAK7789048.1"/>
    </source>
</evidence>
<gene>
    <name evidence="1" type="ORF">R5R35_004828</name>
</gene>
<evidence type="ECO:0000313" key="2">
    <source>
        <dbReference type="Proteomes" id="UP001378592"/>
    </source>
</evidence>
<dbReference type="Proteomes" id="UP001378592">
    <property type="component" value="Unassembled WGS sequence"/>
</dbReference>
<name>A0AAN9V3S4_9ORTH</name>
<dbReference type="EMBL" id="JAZDUA010000852">
    <property type="protein sequence ID" value="KAK7789048.1"/>
    <property type="molecule type" value="Genomic_DNA"/>
</dbReference>
<reference evidence="1 2" key="1">
    <citation type="submission" date="2024-03" db="EMBL/GenBank/DDBJ databases">
        <title>The genome assembly and annotation of the cricket Gryllus longicercus Weissman &amp; Gray.</title>
        <authorList>
            <person name="Szrajer S."/>
            <person name="Gray D."/>
            <person name="Ylla G."/>
        </authorList>
    </citation>
    <scope>NUCLEOTIDE SEQUENCE [LARGE SCALE GENOMIC DNA]</scope>
    <source>
        <strain evidence="1">DAG 2021-001</strain>
        <tissue evidence="1">Whole body minus gut</tissue>
    </source>
</reference>